<feature type="region of interest" description="Disordered" evidence="1">
    <location>
        <begin position="1"/>
        <end position="38"/>
    </location>
</feature>
<feature type="compositionally biased region" description="Polar residues" evidence="1">
    <location>
        <begin position="110"/>
        <end position="124"/>
    </location>
</feature>
<keyword evidence="3" id="KW-1185">Reference proteome</keyword>
<dbReference type="GeneID" id="59263432"/>
<dbReference type="OrthoDB" id="3543556at2759"/>
<gene>
    <name evidence="2" type="ORF">Bfra_009398ia</name>
</gene>
<evidence type="ECO:0000313" key="3">
    <source>
        <dbReference type="Proteomes" id="UP000531561"/>
    </source>
</evidence>
<feature type="compositionally biased region" description="Pro residues" evidence="1">
    <location>
        <begin position="1"/>
        <end position="10"/>
    </location>
</feature>
<evidence type="ECO:0000313" key="2">
    <source>
        <dbReference type="EMBL" id="KAF5870843.1"/>
    </source>
</evidence>
<protein>
    <submittedName>
        <fullName evidence="2">Uncharacterized protein</fullName>
    </submittedName>
</protein>
<dbReference type="EMBL" id="JABFCT010000013">
    <property type="protein sequence ID" value="KAF5870843.1"/>
    <property type="molecule type" value="Genomic_DNA"/>
</dbReference>
<comment type="caution">
    <text evidence="2">The sequence shown here is derived from an EMBL/GenBank/DDBJ whole genome shotgun (WGS) entry which is preliminary data.</text>
</comment>
<feature type="region of interest" description="Disordered" evidence="1">
    <location>
        <begin position="105"/>
        <end position="178"/>
    </location>
</feature>
<dbReference type="Proteomes" id="UP000531561">
    <property type="component" value="Unassembled WGS sequence"/>
</dbReference>
<accession>A0A8H6EG23</accession>
<proteinExistence type="predicted"/>
<organism evidence="2 3">
    <name type="scientific">Botrytis fragariae</name>
    <dbReference type="NCBI Taxonomy" id="1964551"/>
    <lineage>
        <taxon>Eukaryota</taxon>
        <taxon>Fungi</taxon>
        <taxon>Dikarya</taxon>
        <taxon>Ascomycota</taxon>
        <taxon>Pezizomycotina</taxon>
        <taxon>Leotiomycetes</taxon>
        <taxon>Helotiales</taxon>
        <taxon>Sclerotiniaceae</taxon>
        <taxon>Botrytis</taxon>
    </lineage>
</organism>
<evidence type="ECO:0000256" key="1">
    <source>
        <dbReference type="SAM" id="MobiDB-lite"/>
    </source>
</evidence>
<name>A0A8H6EG23_9HELO</name>
<feature type="compositionally biased region" description="Low complexity" evidence="1">
    <location>
        <begin position="157"/>
        <end position="166"/>
    </location>
</feature>
<reference evidence="2 3" key="1">
    <citation type="journal article" date="2020" name="Phytopathology">
        <title>A high-quality genome resource of Botrytis fragariae, a new and rapidly spreading fungal pathogen causing strawberry gray mold in the U.S.A.</title>
        <authorList>
            <person name="Wu Y."/>
            <person name="Saski C.A."/>
            <person name="Schnabel G."/>
            <person name="Xiao S."/>
            <person name="Hu M."/>
        </authorList>
    </citation>
    <scope>NUCLEOTIDE SEQUENCE [LARGE SCALE GENOMIC DNA]</scope>
    <source>
        <strain evidence="2 3">BVB16</strain>
    </source>
</reference>
<dbReference type="RefSeq" id="XP_037189790.1">
    <property type="nucleotide sequence ID" value="XM_037339740.1"/>
</dbReference>
<sequence length="322" mass="36211">MERYPTPPSTSSPKHGYHDDHNLGGARNEAPASYAFHNDHNDHKSTIYSSFTNASTIVPASTEAWASGYPATSSNKPIDKHSQDFFGITSQDPSYNHPNPIQFAGPPLPTTTESFKSQGPNAKSYSYDDRPIAHRPAQETYWQTTSDPPQPIRRRSSPIPGRISSPLKRPLSPYSLSRPKPRPGFVRRVVSRFTSWIRSLFSWIRANPIKTGLLSFIPILLGTGVVKTVKGVKHFLGNRASKRKEKKHEHKLEKEAKKLEKKWHEDIFGDFKGFAGTKGGPLDGILKIVHMLVNHYCRLTPSNFPRAASILLELYFLDMKNL</sequence>
<dbReference type="AlphaFoldDB" id="A0A8H6EG23"/>